<keyword evidence="5" id="KW-1185">Reference proteome</keyword>
<evidence type="ECO:0000313" key="5">
    <source>
        <dbReference type="Proteomes" id="UP000317421"/>
    </source>
</evidence>
<dbReference type="InterPro" id="IPR004147">
    <property type="entry name" value="ABC1_dom"/>
</dbReference>
<dbReference type="SUPFAM" id="SSF56112">
    <property type="entry name" value="Protein kinase-like (PK-like)"/>
    <property type="match status" value="1"/>
</dbReference>
<evidence type="ECO:0000313" key="4">
    <source>
        <dbReference type="EMBL" id="TWT97037.1"/>
    </source>
</evidence>
<dbReference type="PANTHER" id="PTHR10566:SF113">
    <property type="entry name" value="PROTEIN ACTIVITY OF BC1 COMPLEX KINASE 7, CHLOROPLASTIC"/>
    <property type="match status" value="1"/>
</dbReference>
<dbReference type="Pfam" id="PF03109">
    <property type="entry name" value="ABC1"/>
    <property type="match status" value="1"/>
</dbReference>
<proteinExistence type="inferred from homology"/>
<accession>A0A5C6ACB7</accession>
<keyword evidence="2" id="KW-0472">Membrane</keyword>
<comment type="caution">
    <text evidence="4">The sequence shown here is derived from an EMBL/GenBank/DDBJ whole genome shotgun (WGS) entry which is preliminary data.</text>
</comment>
<dbReference type="Proteomes" id="UP000317421">
    <property type="component" value="Unassembled WGS sequence"/>
</dbReference>
<reference evidence="4 5" key="1">
    <citation type="submission" date="2019-02" db="EMBL/GenBank/DDBJ databases">
        <title>Deep-cultivation of Planctomycetes and their phenomic and genomic characterization uncovers novel biology.</title>
        <authorList>
            <person name="Wiegand S."/>
            <person name="Jogler M."/>
            <person name="Boedeker C."/>
            <person name="Pinto D."/>
            <person name="Vollmers J."/>
            <person name="Rivas-Marin E."/>
            <person name="Kohn T."/>
            <person name="Peeters S.H."/>
            <person name="Heuer A."/>
            <person name="Rast P."/>
            <person name="Oberbeckmann S."/>
            <person name="Bunk B."/>
            <person name="Jeske O."/>
            <person name="Meyerdierks A."/>
            <person name="Storesund J.E."/>
            <person name="Kallscheuer N."/>
            <person name="Luecker S."/>
            <person name="Lage O.M."/>
            <person name="Pohl T."/>
            <person name="Merkel B.J."/>
            <person name="Hornburger P."/>
            <person name="Mueller R.-W."/>
            <person name="Bruemmer F."/>
            <person name="Labrenz M."/>
            <person name="Spormann A.M."/>
            <person name="Op Den Camp H."/>
            <person name="Overmann J."/>
            <person name="Amann R."/>
            <person name="Jetten M.S.M."/>
            <person name="Mascher T."/>
            <person name="Medema M.H."/>
            <person name="Devos D.P."/>
            <person name="Kaster A.-K."/>
            <person name="Ovreas L."/>
            <person name="Rohde M."/>
            <person name="Galperin M.Y."/>
            <person name="Jogler C."/>
        </authorList>
    </citation>
    <scope>NUCLEOTIDE SEQUENCE [LARGE SCALE GENOMIC DNA]</scope>
    <source>
        <strain evidence="4 5">Pla108</strain>
    </source>
</reference>
<feature type="transmembrane region" description="Helical" evidence="2">
    <location>
        <begin position="517"/>
        <end position="539"/>
    </location>
</feature>
<evidence type="ECO:0000259" key="3">
    <source>
        <dbReference type="Pfam" id="PF03109"/>
    </source>
</evidence>
<keyword evidence="2" id="KW-0812">Transmembrane</keyword>
<feature type="domain" description="ABC1 atypical kinase-like" evidence="3">
    <location>
        <begin position="96"/>
        <end position="338"/>
    </location>
</feature>
<dbReference type="PANTHER" id="PTHR10566">
    <property type="entry name" value="CHAPERONE-ACTIVITY OF BC1 COMPLEX CABC1 -RELATED"/>
    <property type="match status" value="1"/>
</dbReference>
<name>A0A5C6ACB7_9BACT</name>
<gene>
    <name evidence="4" type="primary">ubiB</name>
    <name evidence="4" type="ORF">Pla108_28140</name>
</gene>
<evidence type="ECO:0000256" key="2">
    <source>
        <dbReference type="SAM" id="Phobius"/>
    </source>
</evidence>
<comment type="similarity">
    <text evidence="1">Belongs to the protein kinase superfamily. ADCK protein kinase family.</text>
</comment>
<organism evidence="4 5">
    <name type="scientific">Botrimarina colliarenosi</name>
    <dbReference type="NCBI Taxonomy" id="2528001"/>
    <lineage>
        <taxon>Bacteria</taxon>
        <taxon>Pseudomonadati</taxon>
        <taxon>Planctomycetota</taxon>
        <taxon>Planctomycetia</taxon>
        <taxon>Pirellulales</taxon>
        <taxon>Lacipirellulaceae</taxon>
        <taxon>Botrimarina</taxon>
    </lineage>
</organism>
<dbReference type="InterPro" id="IPR011009">
    <property type="entry name" value="Kinase-like_dom_sf"/>
</dbReference>
<dbReference type="AlphaFoldDB" id="A0A5C6ACB7"/>
<dbReference type="InterPro" id="IPR050154">
    <property type="entry name" value="UbiB_kinase"/>
</dbReference>
<dbReference type="CDD" id="cd05121">
    <property type="entry name" value="ABC1_ADCK3-like"/>
    <property type="match status" value="1"/>
</dbReference>
<keyword evidence="2" id="KW-1133">Transmembrane helix</keyword>
<evidence type="ECO:0000256" key="1">
    <source>
        <dbReference type="ARBA" id="ARBA00009670"/>
    </source>
</evidence>
<protein>
    <recommendedName>
        <fullName evidence="3">ABC1 atypical kinase-like domain-containing protein</fullName>
    </recommendedName>
</protein>
<keyword evidence="4" id="KW-0808">Transferase</keyword>
<dbReference type="OrthoDB" id="9795390at2"/>
<dbReference type="RefSeq" id="WP_146445532.1">
    <property type="nucleotide sequence ID" value="NZ_SJPR01000003.1"/>
</dbReference>
<feature type="transmembrane region" description="Helical" evidence="2">
    <location>
        <begin position="493"/>
        <end position="511"/>
    </location>
</feature>
<sequence>MKLSSIPQVYRNANRWREILAVLSKHGLADLLGRFDLPFATRLLRGGANNDRPSVRREERIRRAMEELGPAFIKFGQVLATRPDLVGIDLADELSKLQTAAPADSPEVVRQAVEASLGRPVEECFAEFDETPVASASIGQVHRARLANGRQVAVKVRREGVEHLLRVDTDILVGLAELAEKLPDLAPYRPCAIAVEFSRTVRRELDFRDERRRIEQFRDAFAGDPRLTIPEPIADLSSEHVLTLEWLDGAKLSDPDFSIQTDADLALVARHGAEVFLEMIFDHGLYHADPHPGNLMVLPGGVIGLLDFGMVGRISDALREDLEDMLIAIVSEDAAELTAALLRIGTRPPELDDDAFAADVVDYVDHYGQMEVGQFDLAGALTDLFRLVRRHGIVLTPQLAMLLKLLVMLEGTAKRLSPQFSLVDLLAPMQRKMLLRRLNPLRQARKARRLFGEVEQLAEEMPRRVRELLTQFQSGRFEVHLDHRGLEPAVNRLVLGLLTCALIVSGALMVSREVWPLYGVSTPGVVSFAFSGLLGLRLLRAISKSGWLDSH</sequence>
<dbReference type="EMBL" id="SJPR01000003">
    <property type="protein sequence ID" value="TWT97037.1"/>
    <property type="molecule type" value="Genomic_DNA"/>
</dbReference>
<dbReference type="GO" id="GO:0016740">
    <property type="term" value="F:transferase activity"/>
    <property type="evidence" value="ECO:0007669"/>
    <property type="project" value="UniProtKB-KW"/>
</dbReference>